<evidence type="ECO:0000256" key="4">
    <source>
        <dbReference type="SAM" id="MobiDB-lite"/>
    </source>
</evidence>
<reference evidence="7" key="4">
    <citation type="journal article" date="2015" name="G3 (Bethesda)">
        <title>Genome sequences of three phytopathogenic species of the Magnaporthaceae family of fungi.</title>
        <authorList>
            <person name="Okagaki L.H."/>
            <person name="Nunes C.C."/>
            <person name="Sailsbery J."/>
            <person name="Clay B."/>
            <person name="Brown D."/>
            <person name="John T."/>
            <person name="Oh Y."/>
            <person name="Young N."/>
            <person name="Fitzgerald M."/>
            <person name="Haas B.J."/>
            <person name="Zeng Q."/>
            <person name="Young S."/>
            <person name="Adiconis X."/>
            <person name="Fan L."/>
            <person name="Levin J.Z."/>
            <person name="Mitchell T.K."/>
            <person name="Okubara P.A."/>
            <person name="Farman M.L."/>
            <person name="Kohn L.M."/>
            <person name="Birren B."/>
            <person name="Ma L.-J."/>
            <person name="Dean R.A."/>
        </authorList>
    </citation>
    <scope>NUCLEOTIDE SEQUENCE</scope>
    <source>
        <strain evidence="7">ATCC 64411 / 73-15</strain>
    </source>
</reference>
<dbReference type="SUPFAM" id="SSF51556">
    <property type="entry name" value="Metallo-dependent hydrolases"/>
    <property type="match status" value="1"/>
</dbReference>
<sequence>MSASPSRRSLRAALRRLKKATASEDPPQQPARMGNRCFKDDSSELGHDGMDIDTEMPARPVSGGKGARMGVPATGSDNWSTLPALEQAIKLRSGAVPPKKQVPITTPEEYQKARNHVTQMEQALAFDFVCFTNASEKEREANAILQLLRKKDKDLFDKAQPWRGYQNQSHKRHPSDHHLTNLDLVEDTQIFRVARRMPKGAHLHIHFNSCLEASFLLGLAKDQEKMDIGSNRPLVSTDDLYECEIQFTIRGQLDRATALSGTPIRRAWTRKFIGNPPKPPVLVNLFDKEKFDRSEEPADKIRWMSYRDFRDEFPHKFPREDLDKWLEEKLVYNADEAHGVHQTAEGAWAKFNGRTRMMKGLFNYETAYRQYTQRCLQDFVDDNIQYAEIRPNFMHTNQVWSTDGSQLYDNFRIMEIITNECNNFLQEREGQGKPFFQGIKVIYCTPRSFPDHLIKDSLDECLELKRSSETGHMIAGFDLVGQESAGRPLKEHVANLLEFQATCKSEGLEIPFLFHCGETLEMGTDTDGNVVDALLLGSKRIGHGFSLSRHPYIMEKMKQQNICLEVCPISNEILGLTPRIGGHAMYNLLANNVHCTVNSDNGTLFRSSLSHDFYQVFVGRDDFTLHGWRQLIEWSLEHACLDENERARVIREWKKLWDEFLDWILEDYEILRNTTRTDKPSSTA</sequence>
<keyword evidence="2" id="KW-0479">Metal-binding</keyword>
<dbReference type="OrthoDB" id="7202371at2759"/>
<feature type="compositionally biased region" description="Basic and acidic residues" evidence="4">
    <location>
        <begin position="37"/>
        <end position="47"/>
    </location>
</feature>
<evidence type="ECO:0000259" key="5">
    <source>
        <dbReference type="Pfam" id="PF00962"/>
    </source>
</evidence>
<dbReference type="OMA" id="YQPRQTM"/>
<keyword evidence="8" id="KW-1185">Reference proteome</keyword>
<gene>
    <name evidence="6" type="ORF">MAPG_05702</name>
</gene>
<dbReference type="GO" id="GO:0046872">
    <property type="term" value="F:metal ion binding"/>
    <property type="evidence" value="ECO:0007669"/>
    <property type="project" value="UniProtKB-KW"/>
</dbReference>
<dbReference type="eggNOG" id="KOG1097">
    <property type="taxonomic scope" value="Eukaryota"/>
</dbReference>
<comment type="cofactor">
    <cofactor evidence="1">
        <name>Zn(2+)</name>
        <dbReference type="ChEBI" id="CHEBI:29105"/>
    </cofactor>
</comment>
<name>A0A0C4E036_MAGP6</name>
<dbReference type="InterPro" id="IPR032466">
    <property type="entry name" value="Metal_Hydrolase"/>
</dbReference>
<feature type="compositionally biased region" description="Basic residues" evidence="4">
    <location>
        <begin position="8"/>
        <end position="19"/>
    </location>
</feature>
<evidence type="ECO:0000313" key="7">
    <source>
        <dbReference type="EnsemblFungi" id="MAPG_05702T0"/>
    </source>
</evidence>
<dbReference type="GO" id="GO:0004000">
    <property type="term" value="F:adenosine deaminase activity"/>
    <property type="evidence" value="ECO:0007669"/>
    <property type="project" value="TreeGrafter"/>
</dbReference>
<dbReference type="InterPro" id="IPR006330">
    <property type="entry name" value="Ado/ade_deaminase"/>
</dbReference>
<proteinExistence type="predicted"/>
<feature type="region of interest" description="Disordered" evidence="4">
    <location>
        <begin position="1"/>
        <end position="47"/>
    </location>
</feature>
<dbReference type="VEuPathDB" id="FungiDB:MAPG_05702"/>
<organism evidence="7 8">
    <name type="scientific">Magnaporthiopsis poae (strain ATCC 64411 / 73-15)</name>
    <name type="common">Kentucky bluegrass fungus</name>
    <name type="synonym">Magnaporthe poae</name>
    <dbReference type="NCBI Taxonomy" id="644358"/>
    <lineage>
        <taxon>Eukaryota</taxon>
        <taxon>Fungi</taxon>
        <taxon>Dikarya</taxon>
        <taxon>Ascomycota</taxon>
        <taxon>Pezizomycotina</taxon>
        <taxon>Sordariomycetes</taxon>
        <taxon>Sordariomycetidae</taxon>
        <taxon>Magnaporthales</taxon>
        <taxon>Magnaporthaceae</taxon>
        <taxon>Magnaporthiopsis</taxon>
    </lineage>
</organism>
<keyword evidence="3" id="KW-0378">Hydrolase</keyword>
<dbReference type="GO" id="GO:0046103">
    <property type="term" value="P:inosine biosynthetic process"/>
    <property type="evidence" value="ECO:0007669"/>
    <property type="project" value="TreeGrafter"/>
</dbReference>
<dbReference type="EMBL" id="GL876969">
    <property type="protein sequence ID" value="KLU86690.1"/>
    <property type="molecule type" value="Genomic_DNA"/>
</dbReference>
<reference evidence="8" key="1">
    <citation type="submission" date="2010-05" db="EMBL/GenBank/DDBJ databases">
        <title>The genome sequence of Magnaporthe poae strain ATCC 64411.</title>
        <authorList>
            <person name="Ma L.-J."/>
            <person name="Dead R."/>
            <person name="Young S."/>
            <person name="Zeng Q."/>
            <person name="Koehrsen M."/>
            <person name="Alvarado L."/>
            <person name="Berlin A."/>
            <person name="Chapman S.B."/>
            <person name="Chen Z."/>
            <person name="Freedman E."/>
            <person name="Gellesch M."/>
            <person name="Goldberg J."/>
            <person name="Griggs A."/>
            <person name="Gujja S."/>
            <person name="Heilman E.R."/>
            <person name="Heiman D."/>
            <person name="Hepburn T."/>
            <person name="Howarth C."/>
            <person name="Jen D."/>
            <person name="Larson L."/>
            <person name="Mehta T."/>
            <person name="Neiman D."/>
            <person name="Pearson M."/>
            <person name="Roberts A."/>
            <person name="Saif S."/>
            <person name="Shea T."/>
            <person name="Shenoy N."/>
            <person name="Sisk P."/>
            <person name="Stolte C."/>
            <person name="Sykes S."/>
            <person name="Walk T."/>
            <person name="White J."/>
            <person name="Yandava C."/>
            <person name="Haas B."/>
            <person name="Nusbaum C."/>
            <person name="Birren B."/>
        </authorList>
    </citation>
    <scope>NUCLEOTIDE SEQUENCE [LARGE SCALE GENOMIC DNA]</scope>
    <source>
        <strain evidence="8">ATCC 64411 / 73-15</strain>
    </source>
</reference>
<evidence type="ECO:0000313" key="6">
    <source>
        <dbReference type="EMBL" id="KLU86690.1"/>
    </source>
</evidence>
<dbReference type="PANTHER" id="PTHR11409:SF37">
    <property type="entry name" value="ADENOSINE DEAMINASE DOMAIN-CONTAINING PROTEIN"/>
    <property type="match status" value="1"/>
</dbReference>
<reference evidence="6" key="2">
    <citation type="submission" date="2010-05" db="EMBL/GenBank/DDBJ databases">
        <title>The Genome Sequence of Magnaporthe poae strain ATCC 64411.</title>
        <authorList>
            <consortium name="The Broad Institute Genome Sequencing Platform"/>
            <consortium name="Broad Institute Genome Sequencing Center for Infectious Disease"/>
            <person name="Ma L.-J."/>
            <person name="Dead R."/>
            <person name="Young S."/>
            <person name="Zeng Q."/>
            <person name="Koehrsen M."/>
            <person name="Alvarado L."/>
            <person name="Berlin A."/>
            <person name="Chapman S.B."/>
            <person name="Chen Z."/>
            <person name="Freedman E."/>
            <person name="Gellesch M."/>
            <person name="Goldberg J."/>
            <person name="Griggs A."/>
            <person name="Gujja S."/>
            <person name="Heilman E.R."/>
            <person name="Heiman D."/>
            <person name="Hepburn T."/>
            <person name="Howarth C."/>
            <person name="Jen D."/>
            <person name="Larson L."/>
            <person name="Mehta T."/>
            <person name="Neiman D."/>
            <person name="Pearson M."/>
            <person name="Roberts A."/>
            <person name="Saif S."/>
            <person name="Shea T."/>
            <person name="Shenoy N."/>
            <person name="Sisk P."/>
            <person name="Stolte C."/>
            <person name="Sykes S."/>
            <person name="Walk T."/>
            <person name="White J."/>
            <person name="Yandava C."/>
            <person name="Haas B."/>
            <person name="Nusbaum C."/>
            <person name="Birren B."/>
        </authorList>
    </citation>
    <scope>NUCLEOTIDE SEQUENCE</scope>
    <source>
        <strain evidence="6">ATCC 64411</strain>
    </source>
</reference>
<dbReference type="GO" id="GO:0006154">
    <property type="term" value="P:adenosine catabolic process"/>
    <property type="evidence" value="ECO:0007669"/>
    <property type="project" value="TreeGrafter"/>
</dbReference>
<dbReference type="InterPro" id="IPR001365">
    <property type="entry name" value="A_deaminase_dom"/>
</dbReference>
<protein>
    <recommendedName>
        <fullName evidence="5">Adenosine deaminase domain-containing protein</fullName>
    </recommendedName>
</protein>
<dbReference type="Gene3D" id="3.20.20.140">
    <property type="entry name" value="Metal-dependent hydrolases"/>
    <property type="match status" value="1"/>
</dbReference>
<dbReference type="PANTHER" id="PTHR11409">
    <property type="entry name" value="ADENOSINE DEAMINASE"/>
    <property type="match status" value="1"/>
</dbReference>
<evidence type="ECO:0000256" key="1">
    <source>
        <dbReference type="ARBA" id="ARBA00001947"/>
    </source>
</evidence>
<dbReference type="EnsemblFungi" id="MAPG_05702T0">
    <property type="protein sequence ID" value="MAPG_05702T0"/>
    <property type="gene ID" value="MAPG_05702"/>
</dbReference>
<accession>A0A0C4E036</accession>
<dbReference type="AlphaFoldDB" id="A0A0C4E036"/>
<evidence type="ECO:0000256" key="2">
    <source>
        <dbReference type="ARBA" id="ARBA00022723"/>
    </source>
</evidence>
<reference evidence="7" key="5">
    <citation type="submission" date="2015-06" db="UniProtKB">
        <authorList>
            <consortium name="EnsemblFungi"/>
        </authorList>
    </citation>
    <scope>IDENTIFICATION</scope>
    <source>
        <strain evidence="7">ATCC 64411</strain>
    </source>
</reference>
<evidence type="ECO:0000313" key="8">
    <source>
        <dbReference type="Proteomes" id="UP000011715"/>
    </source>
</evidence>
<dbReference type="EMBL" id="ADBL01001367">
    <property type="status" value="NOT_ANNOTATED_CDS"/>
    <property type="molecule type" value="Genomic_DNA"/>
</dbReference>
<evidence type="ECO:0000256" key="3">
    <source>
        <dbReference type="ARBA" id="ARBA00022801"/>
    </source>
</evidence>
<dbReference type="Proteomes" id="UP000011715">
    <property type="component" value="Unassembled WGS sequence"/>
</dbReference>
<dbReference type="Pfam" id="PF00962">
    <property type="entry name" value="A_deaminase"/>
    <property type="match status" value="1"/>
</dbReference>
<feature type="domain" description="Adenosine deaminase" evidence="5">
    <location>
        <begin position="342"/>
        <end position="652"/>
    </location>
</feature>
<dbReference type="STRING" id="644358.A0A0C4E036"/>
<reference evidence="6" key="3">
    <citation type="submission" date="2011-03" db="EMBL/GenBank/DDBJ databases">
        <title>Annotation of Magnaporthe poae ATCC 64411.</title>
        <authorList>
            <person name="Ma L.-J."/>
            <person name="Dead R."/>
            <person name="Young S.K."/>
            <person name="Zeng Q."/>
            <person name="Gargeya S."/>
            <person name="Fitzgerald M."/>
            <person name="Haas B."/>
            <person name="Abouelleil A."/>
            <person name="Alvarado L."/>
            <person name="Arachchi H.M."/>
            <person name="Berlin A."/>
            <person name="Brown A."/>
            <person name="Chapman S.B."/>
            <person name="Chen Z."/>
            <person name="Dunbar C."/>
            <person name="Freedman E."/>
            <person name="Gearin G."/>
            <person name="Gellesch M."/>
            <person name="Goldberg J."/>
            <person name="Griggs A."/>
            <person name="Gujja S."/>
            <person name="Heiman D."/>
            <person name="Howarth C."/>
            <person name="Larson L."/>
            <person name="Lui A."/>
            <person name="MacDonald P.J.P."/>
            <person name="Mehta T."/>
            <person name="Montmayeur A."/>
            <person name="Murphy C."/>
            <person name="Neiman D."/>
            <person name="Pearson M."/>
            <person name="Priest M."/>
            <person name="Roberts A."/>
            <person name="Saif S."/>
            <person name="Shea T."/>
            <person name="Shenoy N."/>
            <person name="Sisk P."/>
            <person name="Stolte C."/>
            <person name="Sykes S."/>
            <person name="Yandava C."/>
            <person name="Wortman J."/>
            <person name="Nusbaum C."/>
            <person name="Birren B."/>
        </authorList>
    </citation>
    <scope>NUCLEOTIDE SEQUENCE</scope>
    <source>
        <strain evidence="6">ATCC 64411</strain>
    </source>
</reference>